<dbReference type="InterPro" id="IPR000640">
    <property type="entry name" value="EFG_V-like"/>
</dbReference>
<gene>
    <name evidence="11" type="primary">LOC117653367</name>
</gene>
<dbReference type="InterPro" id="IPR006297">
    <property type="entry name" value="EF-4"/>
</dbReference>
<comment type="similarity">
    <text evidence="8">Belongs to the GTP-binding elongation factor family. LepA subfamily.</text>
</comment>
<dbReference type="Gene3D" id="3.30.70.240">
    <property type="match status" value="1"/>
</dbReference>
<proteinExistence type="inferred from homology"/>
<dbReference type="SUPFAM" id="SSF52540">
    <property type="entry name" value="P-loop containing nucleoside triphosphate hydrolases"/>
    <property type="match status" value="1"/>
</dbReference>
<evidence type="ECO:0000256" key="3">
    <source>
        <dbReference type="ARBA" id="ARBA00022792"/>
    </source>
</evidence>
<dbReference type="GO" id="GO:0005759">
    <property type="term" value="C:mitochondrial matrix"/>
    <property type="evidence" value="ECO:0007669"/>
    <property type="project" value="UniProtKB-UniRule"/>
</dbReference>
<dbReference type="FunFam" id="3.30.70.870:FF:000004">
    <property type="entry name" value="Translation factor GUF1, mitochondrial"/>
    <property type="match status" value="1"/>
</dbReference>
<evidence type="ECO:0000256" key="8">
    <source>
        <dbReference type="HAMAP-Rule" id="MF_03137"/>
    </source>
</evidence>
<dbReference type="NCBIfam" id="TIGR00231">
    <property type="entry name" value="small_GTP"/>
    <property type="match status" value="1"/>
</dbReference>
<keyword evidence="6 8" id="KW-0342">GTP-binding</keyword>
<comment type="function">
    <text evidence="8">Promotes mitochondrial protein synthesis. May act as a fidelity factor of the translation reaction, by catalyzing a one-codon backward translocation of tRNAs on improperly translocated ribosomes. Binds to mitochondrial ribosomes in a GTP-dependent manner.</text>
</comment>
<dbReference type="SUPFAM" id="SSF54980">
    <property type="entry name" value="EF-G C-terminal domain-like"/>
    <property type="match status" value="2"/>
</dbReference>
<comment type="similarity">
    <text evidence="1">Belongs to the TRAFAC class translation factor GTPase superfamily. Classic translation factor GTPase family. LepA subfamily.</text>
</comment>
<dbReference type="Pfam" id="PF00009">
    <property type="entry name" value="GTP_EFTU"/>
    <property type="match status" value="1"/>
</dbReference>
<dbReference type="InterPro" id="IPR031157">
    <property type="entry name" value="G_TR_CS"/>
</dbReference>
<dbReference type="PROSITE" id="PS00301">
    <property type="entry name" value="G_TR_1"/>
    <property type="match status" value="1"/>
</dbReference>
<evidence type="ECO:0000313" key="10">
    <source>
        <dbReference type="Proteomes" id="UP000515158"/>
    </source>
</evidence>
<dbReference type="CTD" id="3771960"/>
<evidence type="ECO:0000256" key="1">
    <source>
        <dbReference type="ARBA" id="ARBA00005454"/>
    </source>
</evidence>
<keyword evidence="2 8" id="KW-0547">Nucleotide-binding</keyword>
<dbReference type="Pfam" id="PF06421">
    <property type="entry name" value="LepA_C"/>
    <property type="match status" value="1"/>
</dbReference>
<dbReference type="Pfam" id="PF00679">
    <property type="entry name" value="EFG_C"/>
    <property type="match status" value="1"/>
</dbReference>
<dbReference type="EC" id="3.6.5.n1" evidence="8"/>
<dbReference type="FunCoup" id="A0A6P9AA00">
    <property type="interactions" value="1746"/>
</dbReference>
<evidence type="ECO:0000259" key="9">
    <source>
        <dbReference type="PROSITE" id="PS51722"/>
    </source>
</evidence>
<dbReference type="PROSITE" id="PS51722">
    <property type="entry name" value="G_TR_2"/>
    <property type="match status" value="1"/>
</dbReference>
<dbReference type="InterPro" id="IPR035654">
    <property type="entry name" value="LepA_IV"/>
</dbReference>
<dbReference type="InterPro" id="IPR035647">
    <property type="entry name" value="EFG_III/V"/>
</dbReference>
<feature type="binding site" evidence="8">
    <location>
        <begin position="156"/>
        <end position="160"/>
    </location>
    <ligand>
        <name>GTP</name>
        <dbReference type="ChEBI" id="CHEBI:37565"/>
    </ligand>
</feature>
<keyword evidence="10" id="KW-1185">Reference proteome</keyword>
<dbReference type="GO" id="GO:0003924">
    <property type="term" value="F:GTPase activity"/>
    <property type="evidence" value="ECO:0007669"/>
    <property type="project" value="UniProtKB-UniRule"/>
</dbReference>
<dbReference type="PRINTS" id="PR00315">
    <property type="entry name" value="ELONGATNFCT"/>
</dbReference>
<dbReference type="InParanoid" id="A0A6P9AA00"/>
<dbReference type="CDD" id="cd01890">
    <property type="entry name" value="LepA"/>
    <property type="match status" value="1"/>
</dbReference>
<dbReference type="PANTHER" id="PTHR43512">
    <property type="entry name" value="TRANSLATION FACTOR GUF1-RELATED"/>
    <property type="match status" value="1"/>
</dbReference>
<protein>
    <recommendedName>
        <fullName evidence="8">Translation factor GUF1 homolog, mitochondrial</fullName>
        <ecNumber evidence="8">3.6.5.n1</ecNumber>
    </recommendedName>
    <alternativeName>
        <fullName evidence="8">Elongation factor 4 homolog</fullName>
        <shortName evidence="8">EF-4</shortName>
    </alternativeName>
    <alternativeName>
        <fullName evidence="8">GTPase GUF1 homolog</fullName>
    </alternativeName>
    <alternativeName>
        <fullName evidence="8">Ribosomal back-translocase</fullName>
    </alternativeName>
</protein>
<evidence type="ECO:0000256" key="2">
    <source>
        <dbReference type="ARBA" id="ARBA00022741"/>
    </source>
</evidence>
<feature type="domain" description="Tr-type G" evidence="9">
    <location>
        <begin position="74"/>
        <end position="263"/>
    </location>
</feature>
<dbReference type="GO" id="GO:0006412">
    <property type="term" value="P:translation"/>
    <property type="evidence" value="ECO:0007669"/>
    <property type="project" value="UniProtKB-KW"/>
</dbReference>
<dbReference type="FunFam" id="3.30.70.2570:FF:000001">
    <property type="entry name" value="Translation factor GUF1, mitochondrial"/>
    <property type="match status" value="1"/>
</dbReference>
<dbReference type="Proteomes" id="UP000515158">
    <property type="component" value="Unplaced"/>
</dbReference>
<comment type="caution">
    <text evidence="8">Lacks conserved residue(s) required for the propagation of feature annotation.</text>
</comment>
<dbReference type="RefSeq" id="XP_034254892.1">
    <property type="nucleotide sequence ID" value="XM_034399001.1"/>
</dbReference>
<dbReference type="GO" id="GO:0045727">
    <property type="term" value="P:positive regulation of translation"/>
    <property type="evidence" value="ECO:0007669"/>
    <property type="project" value="UniProtKB-UniRule"/>
</dbReference>
<dbReference type="InterPro" id="IPR038363">
    <property type="entry name" value="LepA_C_sf"/>
</dbReference>
<feature type="binding site" evidence="8">
    <location>
        <begin position="83"/>
        <end position="90"/>
    </location>
    <ligand>
        <name>GTP</name>
        <dbReference type="ChEBI" id="CHEBI:37565"/>
    </ligand>
</feature>
<comment type="catalytic activity">
    <reaction evidence="8">
        <text>GTP + H2O = GDP + phosphate + H(+)</text>
        <dbReference type="Rhea" id="RHEA:19669"/>
        <dbReference type="ChEBI" id="CHEBI:15377"/>
        <dbReference type="ChEBI" id="CHEBI:15378"/>
        <dbReference type="ChEBI" id="CHEBI:37565"/>
        <dbReference type="ChEBI" id="CHEBI:43474"/>
        <dbReference type="ChEBI" id="CHEBI:58189"/>
        <dbReference type="EC" id="3.6.5.n1"/>
    </reaction>
</comment>
<keyword evidence="7 8" id="KW-0472">Membrane</keyword>
<evidence type="ECO:0000256" key="7">
    <source>
        <dbReference type="ARBA" id="ARBA00023136"/>
    </source>
</evidence>
<evidence type="ECO:0000256" key="6">
    <source>
        <dbReference type="ARBA" id="ARBA00023134"/>
    </source>
</evidence>
<evidence type="ECO:0000256" key="4">
    <source>
        <dbReference type="ARBA" id="ARBA00022801"/>
    </source>
</evidence>
<evidence type="ECO:0000313" key="11">
    <source>
        <dbReference type="RefSeq" id="XP_034254892.1"/>
    </source>
</evidence>
<dbReference type="NCBIfam" id="TIGR01393">
    <property type="entry name" value="lepA"/>
    <property type="match status" value="1"/>
</dbReference>
<dbReference type="HAMAP" id="MF_00071">
    <property type="entry name" value="LepA"/>
    <property type="match status" value="1"/>
</dbReference>
<dbReference type="Gene3D" id="2.40.30.10">
    <property type="entry name" value="Translation factors"/>
    <property type="match status" value="1"/>
</dbReference>
<evidence type="ECO:0000256" key="5">
    <source>
        <dbReference type="ARBA" id="ARBA00023128"/>
    </source>
</evidence>
<keyword evidence="5 8" id="KW-0496">Mitochondrion</keyword>
<dbReference type="KEGG" id="tpal:117653367"/>
<accession>A0A6P9AA00</accession>
<keyword evidence="3 8" id="KW-0999">Mitochondrion inner membrane</keyword>
<name>A0A6P9AA00_THRPL</name>
<dbReference type="GO" id="GO:0005743">
    <property type="term" value="C:mitochondrial inner membrane"/>
    <property type="evidence" value="ECO:0007669"/>
    <property type="project" value="UniProtKB-SubCell"/>
</dbReference>
<dbReference type="InterPro" id="IPR005225">
    <property type="entry name" value="Small_GTP-bd"/>
</dbReference>
<dbReference type="InterPro" id="IPR027417">
    <property type="entry name" value="P-loop_NTPase"/>
</dbReference>
<dbReference type="FunFam" id="3.30.70.240:FF:000007">
    <property type="entry name" value="Translation factor GUF1, mitochondrial"/>
    <property type="match status" value="1"/>
</dbReference>
<dbReference type="InterPro" id="IPR000795">
    <property type="entry name" value="T_Tr_GTP-bd_dom"/>
</dbReference>
<dbReference type="Gene3D" id="3.30.70.870">
    <property type="entry name" value="Elongation Factor G (Translational Gtpase), domain 3"/>
    <property type="match status" value="1"/>
</dbReference>
<dbReference type="AlphaFoldDB" id="A0A6P9AA00"/>
<keyword evidence="4 8" id="KW-0378">Hydrolase</keyword>
<dbReference type="Gene3D" id="3.30.70.2570">
    <property type="entry name" value="Elongation factor 4, C-terminal domain"/>
    <property type="match status" value="1"/>
</dbReference>
<dbReference type="CDD" id="cd03709">
    <property type="entry name" value="lepA_C"/>
    <property type="match status" value="1"/>
</dbReference>
<dbReference type="FunFam" id="3.40.50.300:FF:000078">
    <property type="entry name" value="Elongation factor 4"/>
    <property type="match status" value="1"/>
</dbReference>
<dbReference type="InterPro" id="IPR013842">
    <property type="entry name" value="LepA_CTD"/>
</dbReference>
<dbReference type="GeneID" id="117653367"/>
<dbReference type="CDD" id="cd16260">
    <property type="entry name" value="EF4_III"/>
    <property type="match status" value="1"/>
</dbReference>
<reference evidence="11" key="1">
    <citation type="submission" date="2025-08" db="UniProtKB">
        <authorList>
            <consortium name="RefSeq"/>
        </authorList>
    </citation>
    <scope>IDENTIFICATION</scope>
    <source>
        <tissue evidence="11">Total insect</tissue>
    </source>
</reference>
<dbReference type="PANTHER" id="PTHR43512:SF7">
    <property type="entry name" value="TRANSLATION FACTOR GUF1, MITOCHONDRIAL"/>
    <property type="match status" value="1"/>
</dbReference>
<keyword evidence="8" id="KW-0648">Protein biosynthesis</keyword>
<dbReference type="OrthoDB" id="1074at2759"/>
<organism evidence="11">
    <name type="scientific">Thrips palmi</name>
    <name type="common">Melon thrips</name>
    <dbReference type="NCBI Taxonomy" id="161013"/>
    <lineage>
        <taxon>Eukaryota</taxon>
        <taxon>Metazoa</taxon>
        <taxon>Ecdysozoa</taxon>
        <taxon>Arthropoda</taxon>
        <taxon>Hexapoda</taxon>
        <taxon>Insecta</taxon>
        <taxon>Pterygota</taxon>
        <taxon>Neoptera</taxon>
        <taxon>Paraneoptera</taxon>
        <taxon>Thysanoptera</taxon>
        <taxon>Terebrantia</taxon>
        <taxon>Thripoidea</taxon>
        <taxon>Thripidae</taxon>
        <taxon>Thrips</taxon>
    </lineage>
</organism>
<dbReference type="Gene3D" id="3.40.50.300">
    <property type="entry name" value="P-loop containing nucleotide triphosphate hydrolases"/>
    <property type="match status" value="1"/>
</dbReference>
<sequence length="689" mass="76859">MIRQFSKISQGVRTLKFQQTNPISSWNGLCYHPIQHCEIPHLRLGLPRFFSHDGPHYSKSDDPNEVPLSDIPVSHIRNFCIIAHVDHGKSTLADRLLEFTGAWSPSEHQGQPGAGKTQQVLDKLQVEQERGITVKAQTASLRYTHNNEEFLLNLIDTPGHVDFSNEVSRSLAVCQGVILLVDANEGVQAQTVANFYLAFTRELAVIPVLNKCDLKAADPEWAAGQLENLFDIDPKTVLKISAKTGMGVDDVLTAIVERIPPPQVDREAPCRALVFDGWFDRFRGFLTMLYVVDGSLKVNDEIYLTLPGELDDKLKKKYIVKGLGLLQPMEEKTDLLNAGQVGFMFCNVRSASEATLGSTVHRCKDAVTPLTAFPPAHPMVYAGLYPIDQSQFQALRIALDKLLINDSGVTMETETSAALGTGFRLGFLGLLHMEVFSQRLAQEFGTETIATAPSVRYKMKIFGEKSIKKYGGDTIVVSNAADMPDGGIIKEMFEPVVNATIITPDSYIGPIVKLCCERRGRESSSPTSIDSKRVMLRYILPLNEVVMDFHDTLKSLSSGYASFDYEEHGYEPTMLSKVDILLNGIPVQELSVIVHDSKVREEGRRLVEKLCEIIPREQFPIAVQSYTRGKIIARGNIKPYRKDVTAKLYGGDVTRRRKLLARQKEGKERLKMVANIGLPRDTFIKLLKK</sequence>
<dbReference type="GO" id="GO:0005525">
    <property type="term" value="F:GTP binding"/>
    <property type="evidence" value="ECO:0007669"/>
    <property type="project" value="UniProtKB-UniRule"/>
</dbReference>
<dbReference type="GO" id="GO:0097177">
    <property type="term" value="F:mitochondrial ribosome binding"/>
    <property type="evidence" value="ECO:0007669"/>
    <property type="project" value="TreeGrafter"/>
</dbReference>
<comment type="subcellular location">
    <subcellularLocation>
        <location evidence="8">Mitochondrion inner membrane</location>
        <topology evidence="8">Peripheral membrane protein</topology>
        <orientation evidence="8">Matrix side</orientation>
    </subcellularLocation>
</comment>